<accession>A0A0G4G7N3</accession>
<evidence type="ECO:0000256" key="9">
    <source>
        <dbReference type="ARBA" id="ARBA00043187"/>
    </source>
</evidence>
<evidence type="ECO:0000256" key="3">
    <source>
        <dbReference type="ARBA" id="ARBA00022801"/>
    </source>
</evidence>
<dbReference type="Gene3D" id="1.10.4080.10">
    <property type="entry name" value="ADP-ribosylation/Crystallin J1"/>
    <property type="match status" value="1"/>
</dbReference>
<evidence type="ECO:0000256" key="11">
    <source>
        <dbReference type="ARBA" id="ARBA00049015"/>
    </source>
</evidence>
<dbReference type="Pfam" id="PF03747">
    <property type="entry name" value="ADP_ribosyl_GH"/>
    <property type="match status" value="1"/>
</dbReference>
<dbReference type="InterPro" id="IPR036705">
    <property type="entry name" value="Ribosyl_crysJ1_sf"/>
</dbReference>
<comment type="catalytic activity">
    <reaction evidence="11">
        <text>alpha-NAD(+) + H2O = ADP-D-ribose + nicotinamide + H(+)</text>
        <dbReference type="Rhea" id="RHEA:68792"/>
        <dbReference type="ChEBI" id="CHEBI:15377"/>
        <dbReference type="ChEBI" id="CHEBI:15378"/>
        <dbReference type="ChEBI" id="CHEBI:17154"/>
        <dbReference type="ChEBI" id="CHEBI:57967"/>
        <dbReference type="ChEBI" id="CHEBI:77017"/>
    </reaction>
</comment>
<comment type="similarity">
    <text evidence="1">Belongs to the ADP-ribosylglycohydrolase family.</text>
</comment>
<evidence type="ECO:0000256" key="7">
    <source>
        <dbReference type="ARBA" id="ARBA00042722"/>
    </source>
</evidence>
<keyword evidence="12" id="KW-0812">Transmembrane</keyword>
<dbReference type="InterPro" id="IPR050792">
    <property type="entry name" value="ADP-ribosylglycohydrolase"/>
</dbReference>
<keyword evidence="3" id="KW-0378">Hydrolase</keyword>
<dbReference type="PANTHER" id="PTHR16222">
    <property type="entry name" value="ADP-RIBOSYLGLYCOHYDROLASE"/>
    <property type="match status" value="1"/>
</dbReference>
<dbReference type="PANTHER" id="PTHR16222:SF24">
    <property type="entry name" value="ADP-RIBOSYLHYDROLASE ARH3"/>
    <property type="match status" value="1"/>
</dbReference>
<reference evidence="13 14" key="1">
    <citation type="submission" date="2014-11" db="EMBL/GenBank/DDBJ databases">
        <authorList>
            <person name="Zhu J."/>
            <person name="Qi W."/>
            <person name="Song R."/>
        </authorList>
    </citation>
    <scope>NUCLEOTIDE SEQUENCE [LARGE SCALE GENOMIC DNA]</scope>
</reference>
<dbReference type="STRING" id="1169540.A0A0G4G7N3"/>
<dbReference type="VEuPathDB" id="CryptoDB:Vbra_3177"/>
<feature type="transmembrane region" description="Helical" evidence="12">
    <location>
        <begin position="185"/>
        <end position="209"/>
    </location>
</feature>
<sequence length="265" mass="28574">MPAMAAQDTGLSDIAAALRIAPTALLLYNSSSESPPSSPLLSRLALDTAQLTHKSPDAIAAAILQAHSISACLSYVPSKTESPSSRLWSALSTALVDIHKMPGGYETGDTTDRKIAALRDVMDARWPWQRAAGRVRGVLDDTQGDVGEDHWGMPLKRRGVINEVVAAVWAVQRGMRRDQSFRETLLSAVAIGGSPYAVAGLAGAMYGAYRGLSNIPESWVDAVDVSSRVRLDRVATDLYAPHSTMSAGELMRYDNDRRIYNAYLS</sequence>
<dbReference type="SUPFAM" id="SSF101478">
    <property type="entry name" value="ADP-ribosylglycohydrolase"/>
    <property type="match status" value="1"/>
</dbReference>
<dbReference type="EC" id="3.2.1.143" evidence="2"/>
<evidence type="ECO:0000256" key="6">
    <source>
        <dbReference type="ARBA" id="ARBA00042471"/>
    </source>
</evidence>
<dbReference type="GO" id="GO:0004649">
    <property type="term" value="F:poly(ADP-ribose) glycohydrolase activity"/>
    <property type="evidence" value="ECO:0007669"/>
    <property type="project" value="UniProtKB-EC"/>
</dbReference>
<dbReference type="EMBL" id="CDMY01000581">
    <property type="protein sequence ID" value="CEM24419.1"/>
    <property type="molecule type" value="Genomic_DNA"/>
</dbReference>
<dbReference type="InterPro" id="IPR005502">
    <property type="entry name" value="Ribosyl_crysJ1"/>
</dbReference>
<evidence type="ECO:0000256" key="1">
    <source>
        <dbReference type="ARBA" id="ARBA00010702"/>
    </source>
</evidence>
<evidence type="ECO:0000313" key="13">
    <source>
        <dbReference type="EMBL" id="CEM24419.1"/>
    </source>
</evidence>
<organism evidence="13 14">
    <name type="scientific">Vitrella brassicaformis (strain CCMP3155)</name>
    <dbReference type="NCBI Taxonomy" id="1169540"/>
    <lineage>
        <taxon>Eukaryota</taxon>
        <taxon>Sar</taxon>
        <taxon>Alveolata</taxon>
        <taxon>Colpodellida</taxon>
        <taxon>Vitrellaceae</taxon>
        <taxon>Vitrella</taxon>
    </lineage>
</organism>
<gene>
    <name evidence="13" type="ORF">Vbra_3177</name>
</gene>
<dbReference type="InParanoid" id="A0A0G4G7N3"/>
<keyword evidence="14" id="KW-1185">Reference proteome</keyword>
<keyword evidence="12" id="KW-0472">Membrane</keyword>
<dbReference type="AlphaFoldDB" id="A0A0G4G7N3"/>
<evidence type="ECO:0000256" key="5">
    <source>
        <dbReference type="ARBA" id="ARBA00042398"/>
    </source>
</evidence>
<evidence type="ECO:0000256" key="2">
    <source>
        <dbReference type="ARBA" id="ARBA00012255"/>
    </source>
</evidence>
<name>A0A0G4G7N3_VITBC</name>
<evidence type="ECO:0000256" key="4">
    <source>
        <dbReference type="ARBA" id="ARBA00041057"/>
    </source>
</evidence>
<evidence type="ECO:0000256" key="10">
    <source>
        <dbReference type="ARBA" id="ARBA00043193"/>
    </source>
</evidence>
<evidence type="ECO:0000256" key="12">
    <source>
        <dbReference type="SAM" id="Phobius"/>
    </source>
</evidence>
<protein>
    <recommendedName>
        <fullName evidence="4">ADP-ribosylhydrolase ARH3</fullName>
        <ecNumber evidence="2">3.2.1.143</ecNumber>
    </recommendedName>
    <alternativeName>
        <fullName evidence="5">ADP-ribose glycohydrolase ARH3</fullName>
    </alternativeName>
    <alternativeName>
        <fullName evidence="6">ADP-ribosylhydrolase 3</fullName>
    </alternativeName>
    <alternativeName>
        <fullName evidence="9">O-acetyl-ADP-ribose deacetylase ARH3</fullName>
    </alternativeName>
    <alternativeName>
        <fullName evidence="10">Poly(ADP-ribose) glycohydrolase ARH3</fullName>
    </alternativeName>
    <alternativeName>
        <fullName evidence="8">[Protein ADP-ribosylarginine] hydrolase-like protein 2</fullName>
    </alternativeName>
    <alternativeName>
        <fullName evidence="7">[Protein ADP-ribosylserine] hydrolase</fullName>
    </alternativeName>
</protein>
<evidence type="ECO:0000313" key="14">
    <source>
        <dbReference type="Proteomes" id="UP000041254"/>
    </source>
</evidence>
<proteinExistence type="inferred from homology"/>
<keyword evidence="12" id="KW-1133">Transmembrane helix</keyword>
<dbReference type="Proteomes" id="UP000041254">
    <property type="component" value="Unassembled WGS sequence"/>
</dbReference>
<evidence type="ECO:0000256" key="8">
    <source>
        <dbReference type="ARBA" id="ARBA00042850"/>
    </source>
</evidence>